<evidence type="ECO:0000256" key="5">
    <source>
        <dbReference type="ARBA" id="ARBA00023180"/>
    </source>
</evidence>
<evidence type="ECO:0000256" key="4">
    <source>
        <dbReference type="ARBA" id="ARBA00023157"/>
    </source>
</evidence>
<protein>
    <recommendedName>
        <fullName evidence="7">Pentraxin (PTX) domain-containing protein</fullName>
    </recommendedName>
</protein>
<dbReference type="InterPro" id="IPR051360">
    <property type="entry name" value="Neuronal_Pentraxin_Related"/>
</dbReference>
<evidence type="ECO:0000256" key="1">
    <source>
        <dbReference type="ARBA" id="ARBA00001913"/>
    </source>
</evidence>
<evidence type="ECO:0000313" key="8">
    <source>
        <dbReference type="EMBL" id="KAG8222312.1"/>
    </source>
</evidence>
<dbReference type="InterPro" id="IPR001759">
    <property type="entry name" value="PTX_dom"/>
</dbReference>
<dbReference type="PANTHER" id="PTHR19277:SF125">
    <property type="entry name" value="B6"/>
    <property type="match status" value="1"/>
</dbReference>
<evidence type="ECO:0000256" key="2">
    <source>
        <dbReference type="ARBA" id="ARBA00022723"/>
    </source>
</evidence>
<evidence type="ECO:0000256" key="3">
    <source>
        <dbReference type="ARBA" id="ARBA00022837"/>
    </source>
</evidence>
<organism evidence="8 9">
    <name type="scientific">Ladona fulva</name>
    <name type="common">Scarce chaser dragonfly</name>
    <name type="synonym">Libellula fulva</name>
    <dbReference type="NCBI Taxonomy" id="123851"/>
    <lineage>
        <taxon>Eukaryota</taxon>
        <taxon>Metazoa</taxon>
        <taxon>Ecdysozoa</taxon>
        <taxon>Arthropoda</taxon>
        <taxon>Hexapoda</taxon>
        <taxon>Insecta</taxon>
        <taxon>Pterygota</taxon>
        <taxon>Palaeoptera</taxon>
        <taxon>Odonata</taxon>
        <taxon>Epiprocta</taxon>
        <taxon>Anisoptera</taxon>
        <taxon>Libelluloidea</taxon>
        <taxon>Libellulidae</taxon>
        <taxon>Ladona</taxon>
    </lineage>
</organism>
<keyword evidence="4" id="KW-1015">Disulfide bond</keyword>
<keyword evidence="2" id="KW-0479">Metal-binding</keyword>
<comment type="caution">
    <text evidence="8">The sequence shown here is derived from an EMBL/GenBank/DDBJ whole genome shotgun (WGS) entry which is preliminary data.</text>
</comment>
<dbReference type="PANTHER" id="PTHR19277">
    <property type="entry name" value="PENTRAXIN"/>
    <property type="match status" value="1"/>
</dbReference>
<reference evidence="8" key="2">
    <citation type="submission" date="2017-10" db="EMBL/GenBank/DDBJ databases">
        <title>Ladona fulva Genome sequencing and assembly.</title>
        <authorList>
            <person name="Murali S."/>
            <person name="Richards S."/>
            <person name="Bandaranaike D."/>
            <person name="Bellair M."/>
            <person name="Blankenburg K."/>
            <person name="Chao H."/>
            <person name="Dinh H."/>
            <person name="Doddapaneni H."/>
            <person name="Dugan-Rocha S."/>
            <person name="Elkadiri S."/>
            <person name="Gnanaolivu R."/>
            <person name="Hernandez B."/>
            <person name="Skinner E."/>
            <person name="Javaid M."/>
            <person name="Lee S."/>
            <person name="Li M."/>
            <person name="Ming W."/>
            <person name="Munidasa M."/>
            <person name="Muniz J."/>
            <person name="Nguyen L."/>
            <person name="Hughes D."/>
            <person name="Osuji N."/>
            <person name="Pu L.-L."/>
            <person name="Puazo M."/>
            <person name="Qu C."/>
            <person name="Quiroz J."/>
            <person name="Raj R."/>
            <person name="Weissenberger G."/>
            <person name="Xin Y."/>
            <person name="Zou X."/>
            <person name="Han Y."/>
            <person name="Worley K."/>
            <person name="Muzny D."/>
            <person name="Gibbs R."/>
        </authorList>
    </citation>
    <scope>NUCLEOTIDE SEQUENCE</scope>
    <source>
        <strain evidence="8">Sampled in the wild</strain>
    </source>
</reference>
<dbReference type="OrthoDB" id="8793160at2759"/>
<dbReference type="PROSITE" id="PS51828">
    <property type="entry name" value="PTX_2"/>
    <property type="match status" value="1"/>
</dbReference>
<keyword evidence="3" id="KW-0106">Calcium</keyword>
<dbReference type="SUPFAM" id="SSF49899">
    <property type="entry name" value="Concanavalin A-like lectins/glucanases"/>
    <property type="match status" value="1"/>
</dbReference>
<evidence type="ECO:0000313" key="9">
    <source>
        <dbReference type="Proteomes" id="UP000792457"/>
    </source>
</evidence>
<dbReference type="GO" id="GO:0046872">
    <property type="term" value="F:metal ion binding"/>
    <property type="evidence" value="ECO:0007669"/>
    <property type="project" value="UniProtKB-KW"/>
</dbReference>
<name>A0A8K0JUX6_LADFU</name>
<dbReference type="AlphaFoldDB" id="A0A8K0JUX6"/>
<keyword evidence="5" id="KW-0325">Glycoprotein</keyword>
<reference evidence="8" key="1">
    <citation type="submission" date="2013-04" db="EMBL/GenBank/DDBJ databases">
        <authorList>
            <person name="Qu J."/>
            <person name="Murali S.C."/>
            <person name="Bandaranaike D."/>
            <person name="Bellair M."/>
            <person name="Blankenburg K."/>
            <person name="Chao H."/>
            <person name="Dinh H."/>
            <person name="Doddapaneni H."/>
            <person name="Downs B."/>
            <person name="Dugan-Rocha S."/>
            <person name="Elkadiri S."/>
            <person name="Gnanaolivu R.D."/>
            <person name="Hernandez B."/>
            <person name="Javaid M."/>
            <person name="Jayaseelan J.C."/>
            <person name="Lee S."/>
            <person name="Li M."/>
            <person name="Ming W."/>
            <person name="Munidasa M."/>
            <person name="Muniz J."/>
            <person name="Nguyen L."/>
            <person name="Ongeri F."/>
            <person name="Osuji N."/>
            <person name="Pu L.-L."/>
            <person name="Puazo M."/>
            <person name="Qu C."/>
            <person name="Quiroz J."/>
            <person name="Raj R."/>
            <person name="Weissenberger G."/>
            <person name="Xin Y."/>
            <person name="Zou X."/>
            <person name="Han Y."/>
            <person name="Richards S."/>
            <person name="Worley K."/>
            <person name="Muzny D."/>
            <person name="Gibbs R."/>
        </authorList>
    </citation>
    <scope>NUCLEOTIDE SEQUENCE</scope>
    <source>
        <strain evidence="8">Sampled in the wild</strain>
    </source>
</reference>
<evidence type="ECO:0000256" key="6">
    <source>
        <dbReference type="PROSITE-ProRule" id="PRU01172"/>
    </source>
</evidence>
<dbReference type="Pfam" id="PF00354">
    <property type="entry name" value="Pentaxin"/>
    <property type="match status" value="1"/>
</dbReference>
<comment type="caution">
    <text evidence="6">Lacks conserved residue(s) required for the propagation of feature annotation.</text>
</comment>
<gene>
    <name evidence="8" type="ORF">J437_LFUL001854</name>
</gene>
<sequence length="605" mass="67548">MQLFPRVAFGIPSFGSATPPSTPLSVSPGDFIAFESRVQITLTSASGAIALLRTTHFYTPALLLCTRVGYDLLIKLVKLAFPSRQQEVAETRGAHFITDTSKMFSAIALFVLVSTSVAQEVGLTQRTTWSPEVYTEEVLGGRYRDFTPVWNPQLANEYETQVEEDLEPIDDRCTLYKAKLTQTELYFQYIRYKVDIPDMHEFTLCMWMRSDNLSNDHTIFSYAVDGQPHEIRSWLSNSNRSSYFNLAVGGTTTGKPGEQSVHLFSINYPFRRRRWYHTCQSWSGITGNWLVYVEGERIGAGNSPATKGRVIRGGGVPVTGQTQHQTGGGFVERGGIEGEVTLFYLYPSAFPQPLHVADTEGRRFYESSCDGLCKDEAQYPFARSATEPKIIPTQTTSSLIFSPTSPMQIPLHPSTVSYYSVTEPNDFYDIVTPFPSFHPAAISLPRQIVFQETPVPNGGVQVFSTEGIRVARSASVYTSTENVADFTYGQFEPRRINAEGRVHHSLGYQQQGLFQPVGAPGIYQYGGSSLFRYGNNLEKDTTTASTRELRPGEVADVTLPYDDGAGLTEYGIQRDLTPVIDWRTSKKKLYAGAMWLRANPVCRKF</sequence>
<evidence type="ECO:0000259" key="7">
    <source>
        <dbReference type="PROSITE" id="PS51828"/>
    </source>
</evidence>
<dbReference type="SMART" id="SM00159">
    <property type="entry name" value="PTX"/>
    <property type="match status" value="1"/>
</dbReference>
<dbReference type="EMBL" id="KZ308129">
    <property type="protein sequence ID" value="KAG8222312.1"/>
    <property type="molecule type" value="Genomic_DNA"/>
</dbReference>
<dbReference type="InterPro" id="IPR013320">
    <property type="entry name" value="ConA-like_dom_sf"/>
</dbReference>
<proteinExistence type="predicted"/>
<feature type="domain" description="Pentraxin (PTX)" evidence="7">
    <location>
        <begin position="175"/>
        <end position="392"/>
    </location>
</feature>
<accession>A0A8K0JUX6</accession>
<dbReference type="Proteomes" id="UP000792457">
    <property type="component" value="Unassembled WGS sequence"/>
</dbReference>
<keyword evidence="9" id="KW-1185">Reference proteome</keyword>
<comment type="cofactor">
    <cofactor evidence="1">
        <name>Ca(2+)</name>
        <dbReference type="ChEBI" id="CHEBI:29108"/>
    </cofactor>
</comment>
<dbReference type="Gene3D" id="2.60.120.200">
    <property type="match status" value="1"/>
</dbReference>